<dbReference type="RefSeq" id="XP_059601295.1">
    <property type="nucleotide sequence ID" value="XM_059749618.1"/>
</dbReference>
<reference evidence="1" key="1">
    <citation type="submission" date="2025-02" db="EMBL/GenBank/DDBJ databases">
        <authorList>
            <consortium name="NCBI Genome Project"/>
        </authorList>
    </citation>
    <scope>NUCLEOTIDE SEQUENCE</scope>
</reference>
<dbReference type="GeneID" id="84591961"/>
<gene>
    <name evidence="1" type="ORF">An09g01770</name>
</gene>
<dbReference type="AlphaFoldDB" id="A0AAJ8DZ01"/>
<dbReference type="KEGG" id="ang:An09g01770"/>
<evidence type="ECO:0000313" key="1">
    <source>
        <dbReference type="RefSeq" id="XP_059601295.1"/>
    </source>
</evidence>
<reference evidence="1" key="2">
    <citation type="submission" date="2025-08" db="UniProtKB">
        <authorList>
            <consortium name="RefSeq"/>
        </authorList>
    </citation>
    <scope>IDENTIFICATION</scope>
</reference>
<proteinExistence type="predicted"/>
<sequence>MAPRPSRVYTPVKPPCVTPLAIRVPNDSSVDLRILPQRVGRLGPTWALTANDIYRMLRIYEMSAGVQMVLYASLEGAEAAPGPSYQQELARLSSTGNGSSNTRGPSVTIGGTVLTVVPTVIEQQNSYPSF</sequence>
<protein>
    <submittedName>
        <fullName evidence="1">Uncharacterized protein</fullName>
    </submittedName>
</protein>
<dbReference type="VEuPathDB" id="FungiDB:An09g01770"/>
<name>A0AAJ8DZ01_ASPNG</name>
<organism evidence="1">
    <name type="scientific">Aspergillus niger</name>
    <dbReference type="NCBI Taxonomy" id="5061"/>
    <lineage>
        <taxon>Eukaryota</taxon>
        <taxon>Fungi</taxon>
        <taxon>Dikarya</taxon>
        <taxon>Ascomycota</taxon>
        <taxon>Pezizomycotina</taxon>
        <taxon>Eurotiomycetes</taxon>
        <taxon>Eurotiomycetidae</taxon>
        <taxon>Eurotiales</taxon>
        <taxon>Aspergillaceae</taxon>
        <taxon>Aspergillus</taxon>
        <taxon>Aspergillus subgen. Circumdati</taxon>
    </lineage>
</organism>
<accession>A0AAJ8DZ01</accession>